<sequence length="69" mass="7317">MANENQNMELMDALAQMIAQSLKASIGPAVEQISASLRTSGYNAEAPRPKPPSFTMPEYGTSEGTTVAD</sequence>
<evidence type="ECO:0000313" key="1">
    <source>
        <dbReference type="EnsemblMetazoa" id="ASTEI11581-PA"/>
    </source>
</evidence>
<organism evidence="1 2">
    <name type="scientific">Anopheles stephensi</name>
    <name type="common">Indo-Pakistan malaria mosquito</name>
    <dbReference type="NCBI Taxonomy" id="30069"/>
    <lineage>
        <taxon>Eukaryota</taxon>
        <taxon>Metazoa</taxon>
        <taxon>Ecdysozoa</taxon>
        <taxon>Arthropoda</taxon>
        <taxon>Hexapoda</taxon>
        <taxon>Insecta</taxon>
        <taxon>Pterygota</taxon>
        <taxon>Neoptera</taxon>
        <taxon>Endopterygota</taxon>
        <taxon>Diptera</taxon>
        <taxon>Nematocera</taxon>
        <taxon>Culicoidea</taxon>
        <taxon>Culicidae</taxon>
        <taxon>Anophelinae</taxon>
        <taxon>Anopheles</taxon>
    </lineage>
</organism>
<proteinExistence type="predicted"/>
<dbReference type="EnsemblMetazoa" id="ASTEI11581-RA">
    <property type="protein sequence ID" value="ASTEI11581-PA"/>
    <property type="gene ID" value="ASTEI11581"/>
</dbReference>
<reference evidence="1" key="2">
    <citation type="submission" date="2020-05" db="UniProtKB">
        <authorList>
            <consortium name="EnsemblMetazoa"/>
        </authorList>
    </citation>
    <scope>IDENTIFICATION</scope>
    <source>
        <strain evidence="1">Indian</strain>
    </source>
</reference>
<keyword evidence="2" id="KW-1185">Reference proteome</keyword>
<dbReference type="AlphaFoldDB" id="A0A182YSZ5"/>
<dbReference type="VEuPathDB" id="VectorBase:ASTEI11581"/>
<dbReference type="Proteomes" id="UP000076408">
    <property type="component" value="Unassembled WGS sequence"/>
</dbReference>
<dbReference type="VEuPathDB" id="VectorBase:ASTE011801"/>
<evidence type="ECO:0000313" key="2">
    <source>
        <dbReference type="Proteomes" id="UP000076408"/>
    </source>
</evidence>
<protein>
    <submittedName>
        <fullName evidence="1">Uncharacterized protein</fullName>
    </submittedName>
</protein>
<dbReference type="VEuPathDB" id="VectorBase:ASTEI20_038945"/>
<accession>A0A182YSZ5</accession>
<name>A0A182YSZ5_ANOST</name>
<reference evidence="2" key="1">
    <citation type="journal article" date="2014" name="Genome Biol.">
        <title>Genome analysis of a major urban malaria vector mosquito, Anopheles stephensi.</title>
        <authorList>
            <person name="Jiang X."/>
            <person name="Peery A."/>
            <person name="Hall A.B."/>
            <person name="Sharma A."/>
            <person name="Chen X.G."/>
            <person name="Waterhouse R.M."/>
            <person name="Komissarov A."/>
            <person name="Riehle M.M."/>
            <person name="Shouche Y."/>
            <person name="Sharakhova M.V."/>
            <person name="Lawson D."/>
            <person name="Pakpour N."/>
            <person name="Arensburger P."/>
            <person name="Davidson V.L."/>
            <person name="Eiglmeier K."/>
            <person name="Emrich S."/>
            <person name="George P."/>
            <person name="Kennedy R.C."/>
            <person name="Mane S.P."/>
            <person name="Maslen G."/>
            <person name="Oringanje C."/>
            <person name="Qi Y."/>
            <person name="Settlage R."/>
            <person name="Tojo M."/>
            <person name="Tubio J.M."/>
            <person name="Unger M.F."/>
            <person name="Wang B."/>
            <person name="Vernick K.D."/>
            <person name="Ribeiro J.M."/>
            <person name="James A.A."/>
            <person name="Michel K."/>
            <person name="Riehle M.A."/>
            <person name="Luckhart S."/>
            <person name="Sharakhov I.V."/>
            <person name="Tu Z."/>
        </authorList>
    </citation>
    <scope>NUCLEOTIDE SEQUENCE [LARGE SCALE GENOMIC DNA]</scope>
    <source>
        <strain evidence="2">Indian</strain>
    </source>
</reference>